<dbReference type="Proteomes" id="UP000053226">
    <property type="component" value="Unassembled WGS sequence"/>
</dbReference>
<proteinExistence type="predicted"/>
<evidence type="ECO:0000313" key="3">
    <source>
        <dbReference type="Proteomes" id="UP000053226"/>
    </source>
</evidence>
<gene>
    <name evidence="2" type="ORF">M992_1012</name>
</gene>
<keyword evidence="1 2" id="KW-0548">Nucleotidyltransferase</keyword>
<dbReference type="Pfam" id="PF03603">
    <property type="entry name" value="DNA_III_psi"/>
    <property type="match status" value="1"/>
</dbReference>
<dbReference type="GO" id="GO:0003887">
    <property type="term" value="F:DNA-directed DNA polymerase activity"/>
    <property type="evidence" value="ECO:0007669"/>
    <property type="project" value="UniProtKB-KW"/>
</dbReference>
<sequence>MTRRDKLLKSMGITQWILRHPSALKGERGVNIPESAKLIIIADDGIDLNNQLLKDIFQAIKIDKTDIVCIDSEQLDMLPSPVSVPCWVCGDSRIPETKSALITSPALAKLSISSEAKRSLWKQIYQNDENFNVKTI</sequence>
<comment type="function">
    <text evidence="1">Part of the beta sliding clamp loading complex, which hydrolyzes ATP to load the beta clamp onto primed DNA to form the DNA replication pre-initiation complex. DNA polymerase III is a complex, multichain enzyme responsible for most of the replicative synthesis in bacteria. This DNA polymerase also exhibits 3' to 5' exonuclease activity.</text>
</comment>
<accession>A0A0N0IB92</accession>
<dbReference type="AlphaFoldDB" id="A0A0N0IB92"/>
<name>A0A0N0IB92_9GAMM</name>
<comment type="caution">
    <text evidence="2">The sequence shown here is derived from an EMBL/GenBank/DDBJ whole genome shotgun (WGS) entry which is preliminary data.</text>
</comment>
<reference evidence="2 3" key="1">
    <citation type="submission" date="2015-07" db="EMBL/GenBank/DDBJ databases">
        <title>ATOL: Assembling a taxonomically balanced genome-scale reconstruction of the evolutionary history of the Enterobacteriaceae.</title>
        <authorList>
            <person name="Plunkett G.III."/>
            <person name="Neeno-Eckwall E.C."/>
            <person name="Glasner J.D."/>
            <person name="Perna N.T."/>
        </authorList>
    </citation>
    <scope>NUCLEOTIDE SEQUENCE [LARGE SCALE GENOMIC DNA]</scope>
    <source>
        <strain evidence="2 3">ATCC 35017</strain>
    </source>
</reference>
<keyword evidence="1 2" id="KW-0808">Transferase</keyword>
<dbReference type="InterPro" id="IPR004615">
    <property type="entry name" value="DNA_pol_III_psi"/>
</dbReference>
<keyword evidence="1" id="KW-0239">DNA-directed DNA polymerase</keyword>
<evidence type="ECO:0000313" key="2">
    <source>
        <dbReference type="EMBL" id="KPD03421.1"/>
    </source>
</evidence>
<evidence type="ECO:0000256" key="1">
    <source>
        <dbReference type="PIRNR" id="PIRNR029225"/>
    </source>
</evidence>
<protein>
    <recommendedName>
        <fullName evidence="1">DNA polymerase III subunit psi</fullName>
    </recommendedName>
</protein>
<dbReference type="EMBL" id="LGAA01000010">
    <property type="protein sequence ID" value="KPD03421.1"/>
    <property type="molecule type" value="Genomic_DNA"/>
</dbReference>
<keyword evidence="3" id="KW-1185">Reference proteome</keyword>
<dbReference type="PIRSF" id="PIRSF029225">
    <property type="entry name" value="DNA_pol_III_psi"/>
    <property type="match status" value="1"/>
</dbReference>
<dbReference type="GO" id="GO:0006260">
    <property type="term" value="P:DNA replication"/>
    <property type="evidence" value="ECO:0007669"/>
    <property type="project" value="UniProtKB-KW"/>
</dbReference>
<dbReference type="InterPro" id="IPR036654">
    <property type="entry name" value="DNA_pol_III_psi_sf"/>
</dbReference>
<keyword evidence="1" id="KW-0235">DNA replication</keyword>
<dbReference type="OrthoDB" id="5682636at2"/>
<dbReference type="GO" id="GO:0008408">
    <property type="term" value="F:3'-5' exonuclease activity"/>
    <property type="evidence" value="ECO:0007669"/>
    <property type="project" value="InterPro"/>
</dbReference>
<dbReference type="SUPFAM" id="SSF102220">
    <property type="entry name" value="DNA polymerase III psi subunit"/>
    <property type="match status" value="1"/>
</dbReference>
<organism evidence="2 3">
    <name type="scientific">Moellerella wisconsensis ATCC 35017</name>
    <dbReference type="NCBI Taxonomy" id="1354267"/>
    <lineage>
        <taxon>Bacteria</taxon>
        <taxon>Pseudomonadati</taxon>
        <taxon>Pseudomonadota</taxon>
        <taxon>Gammaproteobacteria</taxon>
        <taxon>Enterobacterales</taxon>
        <taxon>Morganellaceae</taxon>
        <taxon>Moellerella</taxon>
    </lineage>
</organism>
<dbReference type="Gene3D" id="3.40.50.10220">
    <property type="entry name" value="DNA polymerase III, psi subunit"/>
    <property type="match status" value="1"/>
</dbReference>